<gene>
    <name evidence="1" type="primary">gp_20495</name>
</gene>
<accession>A0AAE7V2W5</accession>
<name>A0AAE7V2W5_9CAUD</name>
<organism evidence="1 2">
    <name type="scientific">uncultured phage cr54_1</name>
    <dbReference type="NCBI Taxonomy" id="2986398"/>
    <lineage>
        <taxon>Viruses</taxon>
        <taxon>Duplodnaviria</taxon>
        <taxon>Heunggongvirae</taxon>
        <taxon>Uroviricota</taxon>
        <taxon>Caudoviricetes</taxon>
        <taxon>Crassvirales</taxon>
        <taxon>Intestiviridae</taxon>
        <taxon>Churivirinae</taxon>
        <taxon>Jahgtovirus</taxon>
        <taxon>Jahgtovirus intestinalis</taxon>
    </lineage>
</organism>
<proteinExistence type="predicted"/>
<evidence type="ECO:0000313" key="1">
    <source>
        <dbReference type="EMBL" id="QWM89950.1"/>
    </source>
</evidence>
<dbReference type="EMBL" id="MZ130484">
    <property type="protein sequence ID" value="QWM89950.1"/>
    <property type="molecule type" value="Genomic_DNA"/>
</dbReference>
<evidence type="ECO:0000313" key="2">
    <source>
        <dbReference type="Proteomes" id="UP000827440"/>
    </source>
</evidence>
<protein>
    <submittedName>
        <fullName evidence="1">Uncharacterized protein</fullName>
    </submittedName>
</protein>
<dbReference type="RefSeq" id="YP_010359522.1">
    <property type="nucleotide sequence ID" value="NC_062774.1"/>
</dbReference>
<reference evidence="1 2" key="1">
    <citation type="submission" date="2021-04" db="EMBL/GenBank/DDBJ databases">
        <authorList>
            <person name="Shkoporov A.N."/>
            <person name="Stockdale S.R."/>
            <person name="Guerin E."/>
            <person name="Ross R.P."/>
            <person name="Hill C."/>
        </authorList>
    </citation>
    <scope>NUCLEOTIDE SEQUENCE [LARGE SCALE GENOMIC DNA]</scope>
    <source>
        <strain evidence="2">cr54_1</strain>
    </source>
</reference>
<keyword evidence="2" id="KW-1185">Reference proteome</keyword>
<dbReference type="GeneID" id="75691056"/>
<sequence length="219" mass="25027">MKITEIHDRFVLLAQQMGMKTVRAILPEQIDELINTESINYVRDIFSRKGNRELDGISDNVIRLNELDPLLVNRPIVSPRKTDITFGKGYRINTTVFIPQIMYLISVSSLTGEVLAKCRLIEIDYVPQTQNDYHSKSVVVSPICYKLEDGIEVIGNFDVTKFIVTYIKYPTLVNLETDTTNELSDIAMQKVIERAVNTYNAISNNDSYERVSNELSKLE</sequence>
<dbReference type="KEGG" id="vg:75691056"/>
<dbReference type="Proteomes" id="UP000827440">
    <property type="component" value="Segment"/>
</dbReference>